<evidence type="ECO:0000256" key="7">
    <source>
        <dbReference type="SAM" id="MobiDB-lite"/>
    </source>
</evidence>
<evidence type="ECO:0000313" key="9">
    <source>
        <dbReference type="EMBL" id="KAG0481054.1"/>
    </source>
</evidence>
<feature type="domain" description="OVATE" evidence="8">
    <location>
        <begin position="96"/>
        <end position="155"/>
    </location>
</feature>
<dbReference type="PANTHER" id="PTHR33057:SF228">
    <property type="entry name" value="TRANSCRIPTION REPRESSOR OFP8"/>
    <property type="match status" value="1"/>
</dbReference>
<dbReference type="OrthoDB" id="1928390at2759"/>
<evidence type="ECO:0000313" key="12">
    <source>
        <dbReference type="Proteomes" id="UP000639772"/>
    </source>
</evidence>
<keyword evidence="3 6" id="KW-0805">Transcription regulation</keyword>
<feature type="compositionally biased region" description="Low complexity" evidence="7">
    <location>
        <begin position="38"/>
        <end position="65"/>
    </location>
</feature>
<feature type="compositionally biased region" description="Basic residues" evidence="7">
    <location>
        <begin position="68"/>
        <end position="82"/>
    </location>
</feature>
<comment type="caution">
    <text evidence="9">The sequence shown here is derived from an EMBL/GenBank/DDBJ whole genome shotgun (WGS) entry which is preliminary data.</text>
</comment>
<gene>
    <name evidence="10" type="ORF">HPP92_011622</name>
    <name evidence="9" type="ORF">HPP92_011912</name>
</gene>
<organism evidence="9 11">
    <name type="scientific">Vanilla planifolia</name>
    <name type="common">Vanilla</name>
    <dbReference type="NCBI Taxonomy" id="51239"/>
    <lineage>
        <taxon>Eukaryota</taxon>
        <taxon>Viridiplantae</taxon>
        <taxon>Streptophyta</taxon>
        <taxon>Embryophyta</taxon>
        <taxon>Tracheophyta</taxon>
        <taxon>Spermatophyta</taxon>
        <taxon>Magnoliopsida</taxon>
        <taxon>Liliopsida</taxon>
        <taxon>Asparagales</taxon>
        <taxon>Orchidaceae</taxon>
        <taxon>Vanilloideae</taxon>
        <taxon>Vanilleae</taxon>
        <taxon>Vanilla</taxon>
    </lineage>
</organism>
<keyword evidence="11" id="KW-1185">Reference proteome</keyword>
<evidence type="ECO:0000256" key="2">
    <source>
        <dbReference type="ARBA" id="ARBA00022491"/>
    </source>
</evidence>
<name>A0A835QYI5_VANPL</name>
<dbReference type="InterPro" id="IPR038933">
    <property type="entry name" value="Ovate"/>
</dbReference>
<comment type="subcellular location">
    <subcellularLocation>
        <location evidence="1 6">Nucleus</location>
    </subcellularLocation>
</comment>
<dbReference type="AlphaFoldDB" id="A0A835QYI5"/>
<keyword evidence="2 6" id="KW-0678">Repressor</keyword>
<dbReference type="Proteomes" id="UP000636800">
    <property type="component" value="Chromosome 5"/>
</dbReference>
<accession>A0A835QYI5</accession>
<reference evidence="11 12" key="1">
    <citation type="journal article" date="2020" name="Nat. Food">
        <title>A phased Vanilla planifolia genome enables genetic improvement of flavour and production.</title>
        <authorList>
            <person name="Hasing T."/>
            <person name="Tang H."/>
            <person name="Brym M."/>
            <person name="Khazi F."/>
            <person name="Huang T."/>
            <person name="Chambers A.H."/>
        </authorList>
    </citation>
    <scope>NUCLEOTIDE SEQUENCE [LARGE SCALE GENOMIC DNA]</scope>
    <source>
        <tissue evidence="9">Leaf</tissue>
    </source>
</reference>
<keyword evidence="4 6" id="KW-0804">Transcription</keyword>
<evidence type="ECO:0000256" key="4">
    <source>
        <dbReference type="ARBA" id="ARBA00023163"/>
    </source>
</evidence>
<evidence type="ECO:0000256" key="1">
    <source>
        <dbReference type="ARBA" id="ARBA00004123"/>
    </source>
</evidence>
<dbReference type="EMBL" id="JADCNM010000005">
    <property type="protein sequence ID" value="KAG0483538.1"/>
    <property type="molecule type" value="Genomic_DNA"/>
</dbReference>
<dbReference type="NCBIfam" id="TIGR01568">
    <property type="entry name" value="A_thal_3678"/>
    <property type="match status" value="1"/>
</dbReference>
<evidence type="ECO:0000313" key="11">
    <source>
        <dbReference type="Proteomes" id="UP000636800"/>
    </source>
</evidence>
<evidence type="ECO:0000256" key="3">
    <source>
        <dbReference type="ARBA" id="ARBA00023015"/>
    </source>
</evidence>
<dbReference type="GO" id="GO:0045892">
    <property type="term" value="P:negative regulation of DNA-templated transcription"/>
    <property type="evidence" value="ECO:0007669"/>
    <property type="project" value="UniProtKB-UniRule"/>
</dbReference>
<proteinExistence type="predicted"/>
<dbReference type="GO" id="GO:0005634">
    <property type="term" value="C:nucleus"/>
    <property type="evidence" value="ECO:0007669"/>
    <property type="project" value="UniProtKB-SubCell"/>
</dbReference>
<dbReference type="EMBL" id="JADCNL010000005">
    <property type="protein sequence ID" value="KAG0481054.1"/>
    <property type="molecule type" value="Genomic_DNA"/>
</dbReference>
<dbReference type="PROSITE" id="PS51754">
    <property type="entry name" value="OVATE"/>
    <property type="match status" value="1"/>
</dbReference>
<sequence length="166" mass="18470">MRHPAVISDFGCGCRRPKLSTILSFLRPKPRHSTTAHSLSSSSSLLAPGSSSAAFTNSASHSSSSPHERRRRRSSSSRKTKRASSAAAAEGESVAVVKESTQPYADFRESLMQMIVEEELYSWDDLNDLLHRFYSLNSPRHHHLILCAFADLLSGDYYPPCTWETL</sequence>
<dbReference type="Pfam" id="PF04844">
    <property type="entry name" value="Ovate"/>
    <property type="match status" value="1"/>
</dbReference>
<dbReference type="InterPro" id="IPR006458">
    <property type="entry name" value="Ovate_C"/>
</dbReference>
<keyword evidence="5 6" id="KW-0539">Nucleus</keyword>
<dbReference type="Proteomes" id="UP000639772">
    <property type="component" value="Unassembled WGS sequence"/>
</dbReference>
<comment type="function">
    <text evidence="6">Transcriptional repressor that regulates multiple aspects of plant growth and development.</text>
</comment>
<feature type="region of interest" description="Disordered" evidence="7">
    <location>
        <begin position="30"/>
        <end position="92"/>
    </location>
</feature>
<evidence type="ECO:0000256" key="5">
    <source>
        <dbReference type="ARBA" id="ARBA00023242"/>
    </source>
</evidence>
<dbReference type="PANTHER" id="PTHR33057">
    <property type="entry name" value="TRANSCRIPTION REPRESSOR OFP7-RELATED"/>
    <property type="match status" value="1"/>
</dbReference>
<evidence type="ECO:0000259" key="8">
    <source>
        <dbReference type="PROSITE" id="PS51754"/>
    </source>
</evidence>
<evidence type="ECO:0000256" key="6">
    <source>
        <dbReference type="RuleBase" id="RU367028"/>
    </source>
</evidence>
<evidence type="ECO:0000313" key="10">
    <source>
        <dbReference type="EMBL" id="KAG0483538.1"/>
    </source>
</evidence>
<protein>
    <recommendedName>
        <fullName evidence="6">Transcription repressor</fullName>
    </recommendedName>
    <alternativeName>
        <fullName evidence="6">Ovate family protein</fullName>
    </alternativeName>
</protein>